<dbReference type="GO" id="GO:0005789">
    <property type="term" value="C:endoplasmic reticulum membrane"/>
    <property type="evidence" value="ECO:0007669"/>
    <property type="project" value="UniProtKB-SubCell"/>
</dbReference>
<dbReference type="STRING" id="879819.A0A0J0XT56"/>
<dbReference type="PANTHER" id="PTHR12924:SF0">
    <property type="entry name" value="TRANSLOCON-ASSOCIATED PROTEIN SUBUNIT ALPHA"/>
    <property type="match status" value="1"/>
</dbReference>
<dbReference type="OrthoDB" id="1926781at2759"/>
<proteinExistence type="inferred from homology"/>
<organism evidence="11 12">
    <name type="scientific">Cutaneotrichosporon oleaginosum</name>
    <dbReference type="NCBI Taxonomy" id="879819"/>
    <lineage>
        <taxon>Eukaryota</taxon>
        <taxon>Fungi</taxon>
        <taxon>Dikarya</taxon>
        <taxon>Basidiomycota</taxon>
        <taxon>Agaricomycotina</taxon>
        <taxon>Tremellomycetes</taxon>
        <taxon>Trichosporonales</taxon>
        <taxon>Trichosporonaceae</taxon>
        <taxon>Cutaneotrichosporon</taxon>
    </lineage>
</organism>
<protein>
    <submittedName>
        <fullName evidence="11">Uncharacterized protein</fullName>
    </submittedName>
</protein>
<sequence>MAANIIDAVTAQASFPESNPFGLVTNGEANPMLIQITNSGENNFTLVSASASYHDTNKHWKLVKNATVTKLNLPVNAGANFTAPYNLNSELRSAEHGLTVWVDLKHGKELHRVTAFNSTVSVVEPATSWFDPQVILMYLIVGAALLGAGYFAFTTYFAPPKKTRKGARKHAKAAPAVVEGTISDTAKGAYDEDWIPAQHKRRTKDGATSGGEATSGAESGPEKARRRRARK</sequence>
<dbReference type="Proteomes" id="UP000053611">
    <property type="component" value="Unassembled WGS sequence"/>
</dbReference>
<evidence type="ECO:0000256" key="2">
    <source>
        <dbReference type="ARBA" id="ARBA00022692"/>
    </source>
</evidence>
<dbReference type="InterPro" id="IPR005595">
    <property type="entry name" value="TRAP_alpha"/>
</dbReference>
<evidence type="ECO:0000313" key="11">
    <source>
        <dbReference type="EMBL" id="KLT44262.1"/>
    </source>
</evidence>
<evidence type="ECO:0000256" key="7">
    <source>
        <dbReference type="ARBA" id="ARBA00037565"/>
    </source>
</evidence>
<evidence type="ECO:0000256" key="6">
    <source>
        <dbReference type="ARBA" id="ARBA00023136"/>
    </source>
</evidence>
<evidence type="ECO:0000256" key="10">
    <source>
        <dbReference type="SAM" id="Phobius"/>
    </source>
</evidence>
<comment type="function">
    <text evidence="7">Is probably involved in a pathway contributing to genomic integrity.</text>
</comment>
<dbReference type="Pfam" id="PF03896">
    <property type="entry name" value="TRAP_alpha"/>
    <property type="match status" value="1"/>
</dbReference>
<evidence type="ECO:0000256" key="9">
    <source>
        <dbReference type="SAM" id="MobiDB-lite"/>
    </source>
</evidence>
<gene>
    <name evidence="11" type="ORF">CC85DRAFT_283775</name>
</gene>
<evidence type="ECO:0000256" key="1">
    <source>
        <dbReference type="ARBA" id="ARBA00004115"/>
    </source>
</evidence>
<keyword evidence="3" id="KW-0732">Signal</keyword>
<reference evidence="11 12" key="1">
    <citation type="submission" date="2015-03" db="EMBL/GenBank/DDBJ databases">
        <title>Genomics and transcriptomics of the oil-accumulating basidiomycete yeast T. oleaginosus allow insights into substrate utilization and the diverse evolutionary trajectories of mating systems in fungi.</title>
        <authorList>
            <consortium name="DOE Joint Genome Institute"/>
            <person name="Kourist R."/>
            <person name="Kracht O."/>
            <person name="Bracharz F."/>
            <person name="Lipzen A."/>
            <person name="Nolan M."/>
            <person name="Ohm R."/>
            <person name="Grigoriev I."/>
            <person name="Sun S."/>
            <person name="Heitman J."/>
            <person name="Bruck T."/>
            <person name="Nowrousian M."/>
        </authorList>
    </citation>
    <scope>NUCLEOTIDE SEQUENCE [LARGE SCALE GENOMIC DNA]</scope>
    <source>
        <strain evidence="11 12">IBC0246</strain>
    </source>
</reference>
<comment type="subcellular location">
    <subcellularLocation>
        <location evidence="1">Endoplasmic reticulum membrane</location>
        <topology evidence="1">Single-pass type I membrane protein</topology>
    </subcellularLocation>
</comment>
<evidence type="ECO:0000256" key="8">
    <source>
        <dbReference type="ARBA" id="ARBA00038311"/>
    </source>
</evidence>
<keyword evidence="12" id="KW-1185">Reference proteome</keyword>
<evidence type="ECO:0000313" key="12">
    <source>
        <dbReference type="Proteomes" id="UP000053611"/>
    </source>
</evidence>
<feature type="transmembrane region" description="Helical" evidence="10">
    <location>
        <begin position="135"/>
        <end position="158"/>
    </location>
</feature>
<evidence type="ECO:0000256" key="4">
    <source>
        <dbReference type="ARBA" id="ARBA00022824"/>
    </source>
</evidence>
<feature type="compositionally biased region" description="Low complexity" evidence="9">
    <location>
        <begin position="206"/>
        <end position="219"/>
    </location>
</feature>
<accession>A0A0J0XT56</accession>
<dbReference type="AlphaFoldDB" id="A0A0J0XT56"/>
<keyword evidence="5 10" id="KW-1133">Transmembrane helix</keyword>
<dbReference type="EMBL" id="KQ087188">
    <property type="protein sequence ID" value="KLT44262.1"/>
    <property type="molecule type" value="Genomic_DNA"/>
</dbReference>
<comment type="similarity">
    <text evidence="8">Belongs to the IRC22 family.</text>
</comment>
<keyword evidence="6 10" id="KW-0472">Membrane</keyword>
<dbReference type="GeneID" id="28983098"/>
<evidence type="ECO:0000256" key="3">
    <source>
        <dbReference type="ARBA" id="ARBA00022729"/>
    </source>
</evidence>
<keyword evidence="2 10" id="KW-0812">Transmembrane</keyword>
<name>A0A0J0XT56_9TREE</name>
<dbReference type="PANTHER" id="PTHR12924">
    <property type="entry name" value="TRANSLOCON-ASSOCIATED PROTEIN, ALPHA SUBUNIT"/>
    <property type="match status" value="1"/>
</dbReference>
<keyword evidence="4" id="KW-0256">Endoplasmic reticulum</keyword>
<feature type="region of interest" description="Disordered" evidence="9">
    <location>
        <begin position="193"/>
        <end position="231"/>
    </location>
</feature>
<evidence type="ECO:0000256" key="5">
    <source>
        <dbReference type="ARBA" id="ARBA00022989"/>
    </source>
</evidence>